<dbReference type="Proteomes" id="UP000503447">
    <property type="component" value="Chromosome"/>
</dbReference>
<gene>
    <name evidence="2" type="ORF">FTUN_6021</name>
</gene>
<reference evidence="3" key="1">
    <citation type="submission" date="2020-05" db="EMBL/GenBank/DDBJ databases">
        <title>Frigoriglobus tundricola gen. nov., sp. nov., a psychrotolerant cellulolytic planctomycete of the family Gemmataceae with two divergent copies of 16S rRNA gene.</title>
        <authorList>
            <person name="Kulichevskaya I.S."/>
            <person name="Ivanova A.A."/>
            <person name="Naumoff D.G."/>
            <person name="Beletsky A.V."/>
            <person name="Rijpstra W.I.C."/>
            <person name="Sinninghe Damste J.S."/>
            <person name="Mardanov A.V."/>
            <person name="Ravin N.V."/>
            <person name="Dedysh S.N."/>
        </authorList>
    </citation>
    <scope>NUCLEOTIDE SEQUENCE [LARGE SCALE GENOMIC DNA]</scope>
    <source>
        <strain evidence="3">PL17</strain>
    </source>
</reference>
<protein>
    <recommendedName>
        <fullName evidence="1">WGR domain-containing protein</fullName>
    </recommendedName>
</protein>
<dbReference type="AlphaFoldDB" id="A0A6M5YYV6"/>
<dbReference type="Pfam" id="PF05406">
    <property type="entry name" value="WGR"/>
    <property type="match status" value="1"/>
</dbReference>
<evidence type="ECO:0000259" key="1">
    <source>
        <dbReference type="Pfam" id="PF05406"/>
    </source>
</evidence>
<dbReference type="InterPro" id="IPR049809">
    <property type="entry name" value="YehF/YfeS-like_WGR"/>
</dbReference>
<dbReference type="KEGG" id="ftj:FTUN_6021"/>
<dbReference type="InterPro" id="IPR036930">
    <property type="entry name" value="WGR_dom_sf"/>
</dbReference>
<name>A0A6M5YYV6_9BACT</name>
<sequence length="116" mass="13700">MDDRLVVVFEAHHPDRDHHRWYEMAVGRDLFDHWMMTIRYGRIGQPGQQRRYTAVDPDALRAIIRAHLLRRLSAPRRIGCAYRLASCMCATELDLSWLPEDVIERFERSPLSGPER</sequence>
<feature type="domain" description="WGR" evidence="1">
    <location>
        <begin position="8"/>
        <end position="52"/>
    </location>
</feature>
<accession>A0A6M5YYV6</accession>
<dbReference type="SUPFAM" id="SSF142921">
    <property type="entry name" value="WGR domain-like"/>
    <property type="match status" value="1"/>
</dbReference>
<evidence type="ECO:0000313" key="2">
    <source>
        <dbReference type="EMBL" id="QJW98431.1"/>
    </source>
</evidence>
<organism evidence="2 3">
    <name type="scientific">Frigoriglobus tundricola</name>
    <dbReference type="NCBI Taxonomy" id="2774151"/>
    <lineage>
        <taxon>Bacteria</taxon>
        <taxon>Pseudomonadati</taxon>
        <taxon>Planctomycetota</taxon>
        <taxon>Planctomycetia</taxon>
        <taxon>Gemmatales</taxon>
        <taxon>Gemmataceae</taxon>
        <taxon>Frigoriglobus</taxon>
    </lineage>
</organism>
<dbReference type="EMBL" id="CP053452">
    <property type="protein sequence ID" value="QJW98431.1"/>
    <property type="molecule type" value="Genomic_DNA"/>
</dbReference>
<dbReference type="RefSeq" id="WP_171473617.1">
    <property type="nucleotide sequence ID" value="NZ_CP053452.2"/>
</dbReference>
<dbReference type="InterPro" id="IPR008893">
    <property type="entry name" value="WGR_domain"/>
</dbReference>
<proteinExistence type="predicted"/>
<dbReference type="CDD" id="cd07996">
    <property type="entry name" value="WGR_MMR_like"/>
    <property type="match status" value="1"/>
</dbReference>
<evidence type="ECO:0000313" key="3">
    <source>
        <dbReference type="Proteomes" id="UP000503447"/>
    </source>
</evidence>
<keyword evidence="3" id="KW-1185">Reference proteome</keyword>